<proteinExistence type="predicted"/>
<dbReference type="eggNOG" id="COG2391">
    <property type="taxonomic scope" value="Bacteria"/>
</dbReference>
<comment type="caution">
    <text evidence="1">The sequence shown here is derived from an EMBL/GenBank/DDBJ whole genome shotgun (WGS) entry which is preliminary data.</text>
</comment>
<dbReference type="AlphaFoldDB" id="F3KZ58"/>
<dbReference type="Proteomes" id="UP000005615">
    <property type="component" value="Unassembled WGS sequence"/>
</dbReference>
<accession>F3KZ58</accession>
<sequence length="137" mass="14430">MRPIALLQVFIAGGLFGLGLTYATMVQPEVVLSFLNFNDFGLLLVLGCATGLTFVVYQLIPKIRKAPLFAAKFSSRPANARSRTLLGALVFGIGWGLSGVCPGPAIASVGAGNWPVLYALGGMFVGAYLQGRFFSAK</sequence>
<keyword evidence="2" id="KW-1185">Reference proteome</keyword>
<dbReference type="RefSeq" id="WP_009574694.1">
    <property type="nucleotide sequence ID" value="NZ_AEIG01000011.1"/>
</dbReference>
<name>F3KZ58_9GAMM</name>
<gene>
    <name evidence="1" type="ORF">IMCC3088_169</name>
</gene>
<organism evidence="1 2">
    <name type="scientific">Aequoribacter fuscus</name>
    <dbReference type="NCBI Taxonomy" id="2518989"/>
    <lineage>
        <taxon>Bacteria</taxon>
        <taxon>Pseudomonadati</taxon>
        <taxon>Pseudomonadota</taxon>
        <taxon>Gammaproteobacteria</taxon>
        <taxon>Cellvibrionales</taxon>
        <taxon>Halieaceae</taxon>
        <taxon>Aequoribacter</taxon>
    </lineage>
</organism>
<dbReference type="STRING" id="2518989.IMCC3088_169"/>
<reference evidence="1 2" key="1">
    <citation type="journal article" date="2011" name="J. Bacteriol.">
        <title>Genome sequence of strain IMCC3088, a proteorhodopsin-containing marine bacterium belonging to the OM60/NOR5 clade.</title>
        <authorList>
            <person name="Jang Y."/>
            <person name="Oh H.M."/>
            <person name="Kang I."/>
            <person name="Lee K."/>
            <person name="Yang S.J."/>
            <person name="Cho J.C."/>
        </authorList>
    </citation>
    <scope>NUCLEOTIDE SEQUENCE [LARGE SCALE GENOMIC DNA]</scope>
    <source>
        <strain evidence="1 2">IMCC3088</strain>
    </source>
</reference>
<protein>
    <submittedName>
        <fullName evidence="1">Uncharacterized protein</fullName>
    </submittedName>
</protein>
<evidence type="ECO:0000313" key="2">
    <source>
        <dbReference type="Proteomes" id="UP000005615"/>
    </source>
</evidence>
<dbReference type="OrthoDB" id="9790409at2"/>
<dbReference type="InterPro" id="IPR046513">
    <property type="entry name" value="DUF6691"/>
</dbReference>
<dbReference type="EMBL" id="AEIG01000011">
    <property type="protein sequence ID" value="EGG30545.1"/>
    <property type="molecule type" value="Genomic_DNA"/>
</dbReference>
<evidence type="ECO:0000313" key="1">
    <source>
        <dbReference type="EMBL" id="EGG30545.1"/>
    </source>
</evidence>
<dbReference type="Pfam" id="PF20398">
    <property type="entry name" value="DUF6691"/>
    <property type="match status" value="1"/>
</dbReference>